<keyword evidence="3" id="KW-1185">Reference proteome</keyword>
<accession>A0A1K1V4B5</accession>
<keyword evidence="1" id="KW-0472">Membrane</keyword>
<keyword evidence="1" id="KW-0812">Transmembrane</keyword>
<feature type="transmembrane region" description="Helical" evidence="1">
    <location>
        <begin position="15"/>
        <end position="36"/>
    </location>
</feature>
<name>A0A1K1V4B5_9GAMM</name>
<keyword evidence="1" id="KW-1133">Transmembrane helix</keyword>
<evidence type="ECO:0000256" key="1">
    <source>
        <dbReference type="SAM" id="Phobius"/>
    </source>
</evidence>
<evidence type="ECO:0000313" key="2">
    <source>
        <dbReference type="EMBL" id="SFX19579.1"/>
    </source>
</evidence>
<dbReference type="AlphaFoldDB" id="A0A1K1V4B5"/>
<reference evidence="2 3" key="1">
    <citation type="submission" date="2016-11" db="EMBL/GenBank/DDBJ databases">
        <authorList>
            <person name="Jaros S."/>
            <person name="Januszkiewicz K."/>
            <person name="Wedrychowicz H."/>
        </authorList>
    </citation>
    <scope>NUCLEOTIDE SEQUENCE [LARGE SCALE GENOMIC DNA]</scope>
    <source>
        <strain evidence="2 3">DSM 21637</strain>
    </source>
</reference>
<dbReference type="RefSeq" id="WP_281249014.1">
    <property type="nucleotide sequence ID" value="NZ_FPJW01000002.1"/>
</dbReference>
<protein>
    <submittedName>
        <fullName evidence="2">Uncharacterized protein</fullName>
    </submittedName>
</protein>
<dbReference type="Proteomes" id="UP000182350">
    <property type="component" value="Unassembled WGS sequence"/>
</dbReference>
<sequence length="41" mass="4427">MAHHEGEFKETCSPLWIPAGLVVLLAMPALPMVIGLSKILL</sequence>
<dbReference type="EMBL" id="FPJW01000002">
    <property type="protein sequence ID" value="SFX19579.1"/>
    <property type="molecule type" value="Genomic_DNA"/>
</dbReference>
<proteinExistence type="predicted"/>
<organism evidence="2 3">
    <name type="scientific">Marinospirillum alkaliphilum DSM 21637</name>
    <dbReference type="NCBI Taxonomy" id="1122209"/>
    <lineage>
        <taxon>Bacteria</taxon>
        <taxon>Pseudomonadati</taxon>
        <taxon>Pseudomonadota</taxon>
        <taxon>Gammaproteobacteria</taxon>
        <taxon>Oceanospirillales</taxon>
        <taxon>Oceanospirillaceae</taxon>
        <taxon>Marinospirillum</taxon>
    </lineage>
</organism>
<gene>
    <name evidence="2" type="ORF">SAMN02745752_00757</name>
</gene>
<evidence type="ECO:0000313" key="3">
    <source>
        <dbReference type="Proteomes" id="UP000182350"/>
    </source>
</evidence>